<evidence type="ECO:0008006" key="10">
    <source>
        <dbReference type="Google" id="ProtNLM"/>
    </source>
</evidence>
<keyword evidence="5" id="KW-0862">Zinc</keyword>
<dbReference type="InterPro" id="IPR024079">
    <property type="entry name" value="MetalloPept_cat_dom_sf"/>
</dbReference>
<dbReference type="OrthoDB" id="2365600at2759"/>
<accession>A0A2J6RPD9</accession>
<evidence type="ECO:0000256" key="7">
    <source>
        <dbReference type="SAM" id="MobiDB-lite"/>
    </source>
</evidence>
<keyword evidence="4" id="KW-0378">Hydrolase</keyword>
<evidence type="ECO:0000256" key="6">
    <source>
        <dbReference type="ARBA" id="ARBA00023049"/>
    </source>
</evidence>
<proteinExistence type="predicted"/>
<dbReference type="InterPro" id="IPR012962">
    <property type="entry name" value="Pept_M54_archaemetzincn"/>
</dbReference>
<evidence type="ECO:0000313" key="8">
    <source>
        <dbReference type="EMBL" id="PMD40368.1"/>
    </source>
</evidence>
<dbReference type="GO" id="GO:0008237">
    <property type="term" value="F:metallopeptidase activity"/>
    <property type="evidence" value="ECO:0007669"/>
    <property type="project" value="UniProtKB-KW"/>
</dbReference>
<name>A0A2J6RPD9_HYAVF</name>
<dbReference type="Pfam" id="PF07998">
    <property type="entry name" value="Peptidase_M54"/>
    <property type="match status" value="1"/>
</dbReference>
<dbReference type="GO" id="GO:0046872">
    <property type="term" value="F:metal ion binding"/>
    <property type="evidence" value="ECO:0007669"/>
    <property type="project" value="UniProtKB-KW"/>
</dbReference>
<evidence type="ECO:0000256" key="2">
    <source>
        <dbReference type="ARBA" id="ARBA00022670"/>
    </source>
</evidence>
<dbReference type="Gene3D" id="3.40.390.10">
    <property type="entry name" value="Collagenase (Catalytic Domain)"/>
    <property type="match status" value="1"/>
</dbReference>
<dbReference type="AlphaFoldDB" id="A0A2J6RPD9"/>
<dbReference type="PANTHER" id="PTHR15910:SF1">
    <property type="entry name" value="ARCHAEMETZINCIN-2"/>
    <property type="match status" value="1"/>
</dbReference>
<dbReference type="EMBL" id="KZ613945">
    <property type="protein sequence ID" value="PMD40368.1"/>
    <property type="molecule type" value="Genomic_DNA"/>
</dbReference>
<keyword evidence="3" id="KW-0479">Metal-binding</keyword>
<sequence length="495" mass="55030">MPLRTKTKACTHEHLTFAPSSHASKVGYKQPTPRQLIVATNAQGTISNTTSSASSGLGDQASTFPAPLVLPGDELSWEPTYHGQSMSSWVRGSYRNAVTRDRRTLYLVPPPIFGKGLEEAESWKKPVLKGKKTQERVAWTEKDTQNVLEYLRAFYHGMEVRIMPGEPLCFSADGDEEGVPVPPVKKARGGKVKGKRKAADTKSPTLWLQTHDSTSLLGVRTRAIPKGLYSNQLNLNDLLEAAMEILPQDAYAIVILIEHDMFEDEEDDFACGRAYGGSRVCCVSTARYDPALDAVQEVPRDHGWPASHCTEYIEKCVAEAEEEEEEEEEEEVEPKKKKQKKSAVEKSVKGAHVVVSPMQAALKAHVSLPSLETSPSAEALAGLWLGRVCRTASHELGHCFGMDHCVYYACCMQGTASIIEDARQPPYLCPIDLQKVLYATGADERERYKRLEEFCERFGEVQVFKALAAWIRGRIEHLDNGKKDNTRDNPIIILD</sequence>
<dbReference type="Proteomes" id="UP000235786">
    <property type="component" value="Unassembled WGS sequence"/>
</dbReference>
<dbReference type="CDD" id="cd11375">
    <property type="entry name" value="Peptidase_M54"/>
    <property type="match status" value="1"/>
</dbReference>
<feature type="region of interest" description="Disordered" evidence="7">
    <location>
        <begin position="320"/>
        <end position="343"/>
    </location>
</feature>
<evidence type="ECO:0000256" key="3">
    <source>
        <dbReference type="ARBA" id="ARBA00022723"/>
    </source>
</evidence>
<reference evidence="8 9" key="1">
    <citation type="submission" date="2016-04" db="EMBL/GenBank/DDBJ databases">
        <title>A degradative enzymes factory behind the ericoid mycorrhizal symbiosis.</title>
        <authorList>
            <consortium name="DOE Joint Genome Institute"/>
            <person name="Martino E."/>
            <person name="Morin E."/>
            <person name="Grelet G."/>
            <person name="Kuo A."/>
            <person name="Kohler A."/>
            <person name="Daghino S."/>
            <person name="Barry K."/>
            <person name="Choi C."/>
            <person name="Cichocki N."/>
            <person name="Clum A."/>
            <person name="Copeland A."/>
            <person name="Hainaut M."/>
            <person name="Haridas S."/>
            <person name="Labutti K."/>
            <person name="Lindquist E."/>
            <person name="Lipzen A."/>
            <person name="Khouja H.-R."/>
            <person name="Murat C."/>
            <person name="Ohm R."/>
            <person name="Olson A."/>
            <person name="Spatafora J."/>
            <person name="Veneault-Fourrey C."/>
            <person name="Henrissat B."/>
            <person name="Grigoriev I."/>
            <person name="Martin F."/>
            <person name="Perotto S."/>
        </authorList>
    </citation>
    <scope>NUCLEOTIDE SEQUENCE [LARGE SCALE GENOMIC DNA]</scope>
    <source>
        <strain evidence="8 9">F</strain>
    </source>
</reference>
<evidence type="ECO:0000256" key="1">
    <source>
        <dbReference type="ARBA" id="ARBA00001947"/>
    </source>
</evidence>
<dbReference type="PANTHER" id="PTHR15910">
    <property type="entry name" value="ARCHAEMETZINCIN"/>
    <property type="match status" value="1"/>
</dbReference>
<protein>
    <recommendedName>
        <fullName evidence="10">Zincin</fullName>
    </recommendedName>
</protein>
<evidence type="ECO:0000313" key="9">
    <source>
        <dbReference type="Proteomes" id="UP000235786"/>
    </source>
</evidence>
<gene>
    <name evidence="8" type="ORF">L207DRAFT_511865</name>
</gene>
<keyword evidence="9" id="KW-1185">Reference proteome</keyword>
<organism evidence="8 9">
    <name type="scientific">Hyaloscypha variabilis (strain UAMH 11265 / GT02V1 / F)</name>
    <name type="common">Meliniomyces variabilis</name>
    <dbReference type="NCBI Taxonomy" id="1149755"/>
    <lineage>
        <taxon>Eukaryota</taxon>
        <taxon>Fungi</taxon>
        <taxon>Dikarya</taxon>
        <taxon>Ascomycota</taxon>
        <taxon>Pezizomycotina</taxon>
        <taxon>Leotiomycetes</taxon>
        <taxon>Helotiales</taxon>
        <taxon>Hyaloscyphaceae</taxon>
        <taxon>Hyaloscypha</taxon>
        <taxon>Hyaloscypha variabilis</taxon>
    </lineage>
</organism>
<comment type="cofactor">
    <cofactor evidence="1">
        <name>Zn(2+)</name>
        <dbReference type="ChEBI" id="CHEBI:29105"/>
    </cofactor>
</comment>
<evidence type="ECO:0000256" key="5">
    <source>
        <dbReference type="ARBA" id="ARBA00022833"/>
    </source>
</evidence>
<evidence type="ECO:0000256" key="4">
    <source>
        <dbReference type="ARBA" id="ARBA00022801"/>
    </source>
</evidence>
<dbReference type="SUPFAM" id="SSF55486">
    <property type="entry name" value="Metalloproteases ('zincins'), catalytic domain"/>
    <property type="match status" value="1"/>
</dbReference>
<feature type="compositionally biased region" description="Acidic residues" evidence="7">
    <location>
        <begin position="320"/>
        <end position="332"/>
    </location>
</feature>
<keyword evidence="2" id="KW-0645">Protease</keyword>
<keyword evidence="6" id="KW-0482">Metalloprotease</keyword>
<dbReference type="GO" id="GO:0006508">
    <property type="term" value="P:proteolysis"/>
    <property type="evidence" value="ECO:0007669"/>
    <property type="project" value="UniProtKB-KW"/>
</dbReference>